<sequence>MADGNLVSDWTPKEGDVVFVVDDEGTIIAAKPRTLSRGDTLTISHNGAAKLVAARIPEWKEFKGGIESVIKKPFNLPVTFDFMAGTDMVFVRLTPLAYDSSGNIIDASAVCELVKSNFNGEIQTGVTLRRSPYVKDGEVVRYQKKRIPDGTLVSDWTPKQGAAVYIVEDAGALCQNGLIKGDKLTIYPDSTVSMVNTQLRSSLEENEGHQTFKRENPERRNNWSSFPGSLIGSESSPVMAHFGIETTDMHLNFISPTYDSSGNINGINAELWYGSGGASAPIQRRVILKLES</sequence>
<feature type="compositionally biased region" description="Basic and acidic residues" evidence="1">
    <location>
        <begin position="206"/>
        <end position="221"/>
    </location>
</feature>
<keyword evidence="3" id="KW-1185">Reference proteome</keyword>
<gene>
    <name evidence="2" type="ORF">LMG18101_02949</name>
</gene>
<reference evidence="2 3" key="1">
    <citation type="submission" date="2023-07" db="EMBL/GenBank/DDBJ databases">
        <authorList>
            <person name="Peeters C."/>
        </authorList>
    </citation>
    <scope>NUCLEOTIDE SEQUENCE [LARGE SCALE GENOMIC DNA]</scope>
    <source>
        <strain evidence="2 3">LMG 18101</strain>
    </source>
</reference>
<dbReference type="Proteomes" id="UP001189757">
    <property type="component" value="Unassembled WGS sequence"/>
</dbReference>
<proteinExistence type="predicted"/>
<evidence type="ECO:0000313" key="2">
    <source>
        <dbReference type="EMBL" id="CAJ0816465.1"/>
    </source>
</evidence>
<evidence type="ECO:0008006" key="4">
    <source>
        <dbReference type="Google" id="ProtNLM"/>
    </source>
</evidence>
<dbReference type="EMBL" id="CATZLL010000008">
    <property type="protein sequence ID" value="CAJ0816465.1"/>
    <property type="molecule type" value="Genomic_DNA"/>
</dbReference>
<dbReference type="RefSeq" id="WP_199028253.1">
    <property type="nucleotide sequence ID" value="NZ_CATZLL010000008.1"/>
</dbReference>
<feature type="region of interest" description="Disordered" evidence="1">
    <location>
        <begin position="206"/>
        <end position="228"/>
    </location>
</feature>
<accession>A0ABN9JLI8</accession>
<protein>
    <recommendedName>
        <fullName evidence="4">Virion structural protein</fullName>
    </recommendedName>
</protein>
<organism evidence="2 3">
    <name type="scientific">Ralstonia flaminis</name>
    <dbReference type="NCBI Taxonomy" id="3058597"/>
    <lineage>
        <taxon>Bacteria</taxon>
        <taxon>Pseudomonadati</taxon>
        <taxon>Pseudomonadota</taxon>
        <taxon>Betaproteobacteria</taxon>
        <taxon>Burkholderiales</taxon>
        <taxon>Burkholderiaceae</taxon>
        <taxon>Ralstonia</taxon>
    </lineage>
</organism>
<name>A0ABN9JLI8_9RALS</name>
<evidence type="ECO:0000256" key="1">
    <source>
        <dbReference type="SAM" id="MobiDB-lite"/>
    </source>
</evidence>
<evidence type="ECO:0000313" key="3">
    <source>
        <dbReference type="Proteomes" id="UP001189757"/>
    </source>
</evidence>
<comment type="caution">
    <text evidence="2">The sequence shown here is derived from an EMBL/GenBank/DDBJ whole genome shotgun (WGS) entry which is preliminary data.</text>
</comment>